<evidence type="ECO:0000313" key="7">
    <source>
        <dbReference type="EMBL" id="KNF08495.1"/>
    </source>
</evidence>
<dbReference type="Proteomes" id="UP000037267">
    <property type="component" value="Unassembled WGS sequence"/>
</dbReference>
<dbReference type="Pfam" id="PF01810">
    <property type="entry name" value="LysE"/>
    <property type="match status" value="1"/>
</dbReference>
<dbReference type="AlphaFoldDB" id="A0A0L0WB07"/>
<dbReference type="GO" id="GO:0005886">
    <property type="term" value="C:plasma membrane"/>
    <property type="evidence" value="ECO:0007669"/>
    <property type="project" value="UniProtKB-SubCell"/>
</dbReference>
<feature type="transmembrane region" description="Helical" evidence="6">
    <location>
        <begin position="63"/>
        <end position="85"/>
    </location>
</feature>
<feature type="transmembrane region" description="Helical" evidence="6">
    <location>
        <begin position="106"/>
        <end position="132"/>
    </location>
</feature>
<feature type="transmembrane region" description="Helical" evidence="6">
    <location>
        <begin position="173"/>
        <end position="193"/>
    </location>
</feature>
<dbReference type="PANTHER" id="PTHR30086:SF20">
    <property type="entry name" value="ARGININE EXPORTER PROTEIN ARGO-RELATED"/>
    <property type="match status" value="1"/>
</dbReference>
<dbReference type="PANTHER" id="PTHR30086">
    <property type="entry name" value="ARGININE EXPORTER PROTEIN ARGO"/>
    <property type="match status" value="1"/>
</dbReference>
<keyword evidence="8" id="KW-1185">Reference proteome</keyword>
<feature type="transmembrane region" description="Helical" evidence="6">
    <location>
        <begin position="6"/>
        <end position="27"/>
    </location>
</feature>
<dbReference type="EMBL" id="LGSS01000007">
    <property type="protein sequence ID" value="KNF08495.1"/>
    <property type="molecule type" value="Genomic_DNA"/>
</dbReference>
<dbReference type="PATRIC" id="fig|1503.3.peg.3115"/>
<dbReference type="GO" id="GO:0033228">
    <property type="term" value="P:cysteine export across plasma membrane"/>
    <property type="evidence" value="ECO:0007669"/>
    <property type="project" value="TreeGrafter"/>
</dbReference>
<evidence type="ECO:0000313" key="8">
    <source>
        <dbReference type="Proteomes" id="UP000037267"/>
    </source>
</evidence>
<dbReference type="STRING" id="1503.CLPU_7c01230"/>
<organism evidence="7 8">
    <name type="scientific">Gottschalkia purinilytica</name>
    <name type="common">Clostridium purinilyticum</name>
    <dbReference type="NCBI Taxonomy" id="1503"/>
    <lineage>
        <taxon>Bacteria</taxon>
        <taxon>Bacillati</taxon>
        <taxon>Bacillota</taxon>
        <taxon>Tissierellia</taxon>
        <taxon>Tissierellales</taxon>
        <taxon>Gottschalkiaceae</taxon>
        <taxon>Gottschalkia</taxon>
    </lineage>
</organism>
<comment type="caution">
    <text evidence="7">The sequence shown here is derived from an EMBL/GenBank/DDBJ whole genome shotgun (WGS) entry which is preliminary data.</text>
</comment>
<dbReference type="GO" id="GO:0015171">
    <property type="term" value="F:amino acid transmembrane transporter activity"/>
    <property type="evidence" value="ECO:0007669"/>
    <property type="project" value="TreeGrafter"/>
</dbReference>
<feature type="transmembrane region" description="Helical" evidence="6">
    <location>
        <begin position="39"/>
        <end position="57"/>
    </location>
</feature>
<evidence type="ECO:0000256" key="3">
    <source>
        <dbReference type="ARBA" id="ARBA00022692"/>
    </source>
</evidence>
<evidence type="ECO:0000256" key="5">
    <source>
        <dbReference type="ARBA" id="ARBA00023136"/>
    </source>
</evidence>
<reference evidence="8" key="1">
    <citation type="submission" date="2015-07" db="EMBL/GenBank/DDBJ databases">
        <title>Draft genome sequence of the purine-degrading Gottschalkia purinilyticum DSM 1384 (formerly Clostridium purinilyticum).</title>
        <authorList>
            <person name="Poehlein A."/>
            <person name="Schiel-Bengelsdorf B."/>
            <person name="Bengelsdorf F.R."/>
            <person name="Daniel R."/>
            <person name="Duerre P."/>
        </authorList>
    </citation>
    <scope>NUCLEOTIDE SEQUENCE [LARGE SCALE GENOMIC DNA]</scope>
    <source>
        <strain evidence="8">DSM 1384</strain>
    </source>
</reference>
<protein>
    <submittedName>
        <fullName evidence="7">Lysine exporter protein LysE</fullName>
    </submittedName>
</protein>
<evidence type="ECO:0000256" key="2">
    <source>
        <dbReference type="ARBA" id="ARBA00022475"/>
    </source>
</evidence>
<keyword evidence="5 6" id="KW-0472">Membrane</keyword>
<dbReference type="InterPro" id="IPR001123">
    <property type="entry name" value="LeuE-type"/>
</dbReference>
<comment type="subcellular location">
    <subcellularLocation>
        <location evidence="1">Cell membrane</location>
        <topology evidence="1">Multi-pass membrane protein</topology>
    </subcellularLocation>
</comment>
<gene>
    <name evidence="7" type="primary">lysE</name>
    <name evidence="7" type="ORF">CLPU_7c01230</name>
</gene>
<keyword evidence="3 6" id="KW-0812">Transmembrane</keyword>
<name>A0A0L0WB07_GOTPU</name>
<evidence type="ECO:0000256" key="1">
    <source>
        <dbReference type="ARBA" id="ARBA00004651"/>
    </source>
</evidence>
<proteinExistence type="predicted"/>
<keyword evidence="2" id="KW-1003">Cell membrane</keyword>
<sequence length="198" mass="22409">MNITSFLVYCIIVTFTPGPANIAILFIVHNFGIKKAMEYTYGATIAFGILLVISAILNTALMMIIPKILIVMQIIGSLYMLYLAYQIYKMDVSKSTVKQTTTFMSGFLMQFVNPKIMLFTMTVIPTFIMPYYTETSALAIFVVIIIIIGFLSFITWVLFGTIFKEVLKKYQKFVNVIMALFLVYSAIMVSGVVDLIKR</sequence>
<keyword evidence="4 6" id="KW-1133">Transmembrane helix</keyword>
<evidence type="ECO:0000256" key="4">
    <source>
        <dbReference type="ARBA" id="ARBA00022989"/>
    </source>
</evidence>
<dbReference type="OrthoDB" id="198428at2"/>
<feature type="transmembrane region" description="Helical" evidence="6">
    <location>
        <begin position="138"/>
        <end position="161"/>
    </location>
</feature>
<accession>A0A0L0WB07</accession>
<evidence type="ECO:0000256" key="6">
    <source>
        <dbReference type="SAM" id="Phobius"/>
    </source>
</evidence>
<dbReference type="RefSeq" id="WP_050355316.1">
    <property type="nucleotide sequence ID" value="NZ_LGSS01000007.1"/>
</dbReference>